<evidence type="ECO:0000313" key="5">
    <source>
        <dbReference type="EMBL" id="CAD7256854.1"/>
    </source>
</evidence>
<name>A0A7R9AMG1_TIMSH</name>
<dbReference type="InterPro" id="IPR018808">
    <property type="entry name" value="Muniscin_C"/>
</dbReference>
<comment type="subcellular location">
    <subcellularLocation>
        <location evidence="3">Membrane</location>
        <location evidence="3">Coated pit</location>
    </subcellularLocation>
</comment>
<dbReference type="Pfam" id="PF10291">
    <property type="entry name" value="muHD"/>
    <property type="match status" value="2"/>
</dbReference>
<evidence type="ECO:0000256" key="3">
    <source>
        <dbReference type="ARBA" id="ARBA00037878"/>
    </source>
</evidence>
<feature type="domain" description="Muniscin C-terminal" evidence="4">
    <location>
        <begin position="354"/>
        <end position="434"/>
    </location>
</feature>
<proteinExistence type="predicted"/>
<dbReference type="EMBL" id="OC000307">
    <property type="protein sequence ID" value="CAD7256854.1"/>
    <property type="molecule type" value="Genomic_DNA"/>
</dbReference>
<dbReference type="PANTHER" id="PTHR23065">
    <property type="entry name" value="PROLINE-SERINE-THREONINE PHOSPHATASE INTERACTING PROTEIN 1"/>
    <property type="match status" value="1"/>
</dbReference>
<accession>A0A7R9AMG1</accession>
<dbReference type="PANTHER" id="PTHR23065:SF15">
    <property type="entry name" value="AT02057P"/>
    <property type="match status" value="1"/>
</dbReference>
<dbReference type="GO" id="GO:0048268">
    <property type="term" value="P:clathrin coat assembly"/>
    <property type="evidence" value="ECO:0007669"/>
    <property type="project" value="TreeGrafter"/>
</dbReference>
<keyword evidence="1" id="KW-0254">Endocytosis</keyword>
<dbReference type="GO" id="GO:0072583">
    <property type="term" value="P:clathrin-dependent endocytosis"/>
    <property type="evidence" value="ECO:0007669"/>
    <property type="project" value="TreeGrafter"/>
</dbReference>
<dbReference type="AlphaFoldDB" id="A0A7R9AMG1"/>
<dbReference type="GO" id="GO:0005905">
    <property type="term" value="C:clathrin-coated pit"/>
    <property type="evidence" value="ECO:0007669"/>
    <property type="project" value="UniProtKB-KW"/>
</dbReference>
<reference evidence="5" key="1">
    <citation type="submission" date="2020-11" db="EMBL/GenBank/DDBJ databases">
        <authorList>
            <person name="Tran Van P."/>
        </authorList>
    </citation>
    <scope>NUCLEOTIDE SEQUENCE</scope>
</reference>
<sequence length="452" mass="49352">MVVYTQHKSLLTQLSIPISIPKSNMGFWCLFTPIYHTSLDKIGLWLCCAEFLVPYAWDRAQRGLPLPPLVVHGWLHTALLCLAHQVAWLVHSSFGLTTMRVLRSQAIGSRDHSQSNAESSVFEFSMGALTALLRRQSEQNPSASYFNVDILKYRIKSKVGAGSCPFQLVAYWKCEQSHTDLKVDYKYNSHAMASPSPLLNLTIAVPVDGGFMKGLSRVQQKSWTISKNSVYYGDLLLLSINFLDKVFHIIELGPQLFASALSGGYTKVLLIGQTECSSMERPICGSCEGPGWELASTGGGLSGSSALAAAGSTQTAASLSTGRTKWACRKQLAITAGLTALQLATIPSMALNMLQETNRVVWKFTELSQHSENHGVGSLRARIEVSNGPSSQATIATQFNCEGTTLSGVEFELFGPGYRLSLVKRRFVSGKYICDGDPDPKYRYAAPPSSDC</sequence>
<feature type="domain" description="Muniscin C-terminal" evidence="4">
    <location>
        <begin position="115"/>
        <end position="229"/>
    </location>
</feature>
<evidence type="ECO:0000256" key="1">
    <source>
        <dbReference type="ARBA" id="ARBA00022583"/>
    </source>
</evidence>
<dbReference type="GO" id="GO:0030136">
    <property type="term" value="C:clathrin-coated vesicle"/>
    <property type="evidence" value="ECO:0007669"/>
    <property type="project" value="TreeGrafter"/>
</dbReference>
<organism evidence="5">
    <name type="scientific">Timema shepardi</name>
    <name type="common">Walking stick</name>
    <dbReference type="NCBI Taxonomy" id="629360"/>
    <lineage>
        <taxon>Eukaryota</taxon>
        <taxon>Metazoa</taxon>
        <taxon>Ecdysozoa</taxon>
        <taxon>Arthropoda</taxon>
        <taxon>Hexapoda</taxon>
        <taxon>Insecta</taxon>
        <taxon>Pterygota</taxon>
        <taxon>Neoptera</taxon>
        <taxon>Polyneoptera</taxon>
        <taxon>Phasmatodea</taxon>
        <taxon>Timematodea</taxon>
        <taxon>Timematoidea</taxon>
        <taxon>Timematidae</taxon>
        <taxon>Timema</taxon>
    </lineage>
</organism>
<keyword evidence="2" id="KW-0472">Membrane</keyword>
<keyword evidence="2" id="KW-0168">Coated pit</keyword>
<evidence type="ECO:0000259" key="4">
    <source>
        <dbReference type="Pfam" id="PF10291"/>
    </source>
</evidence>
<protein>
    <recommendedName>
        <fullName evidence="4">Muniscin C-terminal domain-containing protein</fullName>
    </recommendedName>
</protein>
<gene>
    <name evidence="5" type="ORF">TSIB3V08_LOCUS1129</name>
</gene>
<dbReference type="GO" id="GO:0005886">
    <property type="term" value="C:plasma membrane"/>
    <property type="evidence" value="ECO:0007669"/>
    <property type="project" value="TreeGrafter"/>
</dbReference>
<evidence type="ECO:0000256" key="2">
    <source>
        <dbReference type="ARBA" id="ARBA00023176"/>
    </source>
</evidence>